<dbReference type="GO" id="GO:0003723">
    <property type="term" value="F:RNA binding"/>
    <property type="evidence" value="ECO:0007669"/>
    <property type="project" value="InterPro"/>
</dbReference>
<accession>A0A7C6EI46</accession>
<dbReference type="Gene3D" id="1.10.10.2770">
    <property type="match status" value="1"/>
</dbReference>
<dbReference type="SUPFAM" id="SSF46785">
    <property type="entry name" value="Winged helix' DNA-binding domain"/>
    <property type="match status" value="2"/>
</dbReference>
<dbReference type="CDD" id="cd03696">
    <property type="entry name" value="SelB_II"/>
    <property type="match status" value="1"/>
</dbReference>
<evidence type="ECO:0000256" key="7">
    <source>
        <dbReference type="ARBA" id="ARBA00025526"/>
    </source>
</evidence>
<dbReference type="AlphaFoldDB" id="A0A7C6EI46"/>
<dbReference type="CDD" id="cd04171">
    <property type="entry name" value="SelB"/>
    <property type="match status" value="1"/>
</dbReference>
<dbReference type="InterPro" id="IPR050055">
    <property type="entry name" value="EF-Tu_GTPase"/>
</dbReference>
<dbReference type="SUPFAM" id="SSF50447">
    <property type="entry name" value="Translation proteins"/>
    <property type="match status" value="1"/>
</dbReference>
<keyword evidence="4" id="KW-0547">Nucleotide-binding</keyword>
<dbReference type="GO" id="GO:0005525">
    <property type="term" value="F:GTP binding"/>
    <property type="evidence" value="ECO:0007669"/>
    <property type="project" value="UniProtKB-KW"/>
</dbReference>
<dbReference type="InterPro" id="IPR036390">
    <property type="entry name" value="WH_DNA-bd_sf"/>
</dbReference>
<dbReference type="SUPFAM" id="SSF50465">
    <property type="entry name" value="EF-Tu/eEF-1alpha/eIF2-gamma C-terminal domain"/>
    <property type="match status" value="1"/>
</dbReference>
<dbReference type="CDD" id="cd15491">
    <property type="entry name" value="selB_III"/>
    <property type="match status" value="1"/>
</dbReference>
<dbReference type="GO" id="GO:0001514">
    <property type="term" value="P:selenocysteine incorporation"/>
    <property type="evidence" value="ECO:0007669"/>
    <property type="project" value="InterPro"/>
</dbReference>
<dbReference type="SUPFAM" id="SSF52540">
    <property type="entry name" value="P-loop containing nucleoside triphosphate hydrolases"/>
    <property type="match status" value="1"/>
</dbReference>
<dbReference type="PANTHER" id="PTHR43721:SF22">
    <property type="entry name" value="ELONGATION FACTOR TU, MITOCHONDRIAL"/>
    <property type="match status" value="1"/>
</dbReference>
<feature type="domain" description="Tr-type G" evidence="9">
    <location>
        <begin position="6"/>
        <end position="175"/>
    </location>
</feature>
<evidence type="ECO:0000313" key="10">
    <source>
        <dbReference type="EMBL" id="HHS62802.1"/>
    </source>
</evidence>
<dbReference type="EMBL" id="DTHJ01000086">
    <property type="protein sequence ID" value="HHS62802.1"/>
    <property type="molecule type" value="Genomic_DNA"/>
</dbReference>
<evidence type="ECO:0000256" key="8">
    <source>
        <dbReference type="ARBA" id="ARBA00031615"/>
    </source>
</evidence>
<dbReference type="InterPro" id="IPR015191">
    <property type="entry name" value="SelB_WHD4"/>
</dbReference>
<evidence type="ECO:0000256" key="4">
    <source>
        <dbReference type="ARBA" id="ARBA00022741"/>
    </source>
</evidence>
<evidence type="ECO:0000256" key="5">
    <source>
        <dbReference type="ARBA" id="ARBA00022917"/>
    </source>
</evidence>
<dbReference type="InterPro" id="IPR009000">
    <property type="entry name" value="Transl_B-barrel_sf"/>
</dbReference>
<dbReference type="Pfam" id="PF25461">
    <property type="entry name" value="Beta-barrel_SelB"/>
    <property type="match status" value="1"/>
</dbReference>
<dbReference type="NCBIfam" id="TIGR00231">
    <property type="entry name" value="small_GTP"/>
    <property type="match status" value="1"/>
</dbReference>
<sequence length="640" mass="72150">MTGSIKKHIVIGTAGHIDHGKSALIKSLTGTDPDRLKEEKERGMTTDLGFAFYGEDVTIIDVPGHEKFVRHMLAGASTIDFVLFVVAADDGVMPQTVEHFEILKLLQIKRGVIVITKIDLVDNEKLDIVIDDIKHLTKDSFLQDSPIIPVSNVTGEGIDTLKRILKQMIEETEPKTDKGVFRMPIDRCFTMKGFGTVIAGTVLSGRIKIGDIVELLPQKKELKIRGIEVHNKKVEEVGTGFRAAINIAGAEKEEIERGNVIAQPGFFEPSLFMDASLYLLSSASPLKSFSRIRLHLGTDEILARVVILEKKVVEPGEKVMVQFRLETPAVCDIGDRFVIRTYSPPITIGGGVILKPKAVKIKGFDEEILEHLQKIETQQPIVFVEEELNHSFTLPLRTEEIARDVNLPIDNVKNMIEELLHKKAVLIVDEKRNLYYSCKNLDKLKEMIMEIIKDFHQNNPTLVGIPRLELMNKLPKGLDNTLFNFTIQHLKEDSKIKISEDGKISLYGFKVALGEELSKIAKILEKIFIDAKFQPPEIEKIIEQRISQPELVKKAYRYLLDNRTLINIGEGVVFHKEMVEEAKNKLIKYLKEHKEIRVSEFRDLLNASRKYALPLLIYFDSTGITIKRGDVRILGTGGGV</sequence>
<dbReference type="Pfam" id="PF09107">
    <property type="entry name" value="WHD_3rd_SelB"/>
    <property type="match status" value="1"/>
</dbReference>
<keyword evidence="5" id="KW-0648">Protein biosynthesis</keyword>
<dbReference type="Gene3D" id="1.10.10.10">
    <property type="entry name" value="Winged helix-like DNA-binding domain superfamily/Winged helix DNA-binding domain"/>
    <property type="match status" value="1"/>
</dbReference>
<dbReference type="InterPro" id="IPR005225">
    <property type="entry name" value="Small_GTP-bd"/>
</dbReference>
<gene>
    <name evidence="10" type="primary">selB</name>
    <name evidence="10" type="ORF">ENV70_04205</name>
</gene>
<evidence type="ECO:0000256" key="2">
    <source>
        <dbReference type="ARBA" id="ARBA00015953"/>
    </source>
</evidence>
<evidence type="ECO:0000256" key="6">
    <source>
        <dbReference type="ARBA" id="ARBA00023134"/>
    </source>
</evidence>
<evidence type="ECO:0000256" key="1">
    <source>
        <dbReference type="ARBA" id="ARBA00004496"/>
    </source>
</evidence>
<dbReference type="InterPro" id="IPR009001">
    <property type="entry name" value="Transl_elong_EF1A/Init_IF2_C"/>
</dbReference>
<dbReference type="Pfam" id="PF00009">
    <property type="entry name" value="GTP_EFTU"/>
    <property type="match status" value="1"/>
</dbReference>
<dbReference type="InterPro" id="IPR004535">
    <property type="entry name" value="Transl_elong_SelB"/>
</dbReference>
<dbReference type="Gene3D" id="3.40.50.300">
    <property type="entry name" value="P-loop containing nucleotide triphosphate hydrolases"/>
    <property type="match status" value="1"/>
</dbReference>
<keyword evidence="10" id="KW-0251">Elongation factor</keyword>
<keyword evidence="6" id="KW-0342">GTP-binding</keyword>
<dbReference type="GO" id="GO:0003924">
    <property type="term" value="F:GTPase activity"/>
    <property type="evidence" value="ECO:0007669"/>
    <property type="project" value="InterPro"/>
</dbReference>
<dbReference type="GO" id="GO:0005737">
    <property type="term" value="C:cytoplasm"/>
    <property type="evidence" value="ECO:0007669"/>
    <property type="project" value="UniProtKB-SubCell"/>
</dbReference>
<dbReference type="Pfam" id="PF09106">
    <property type="entry name" value="WHD_2nd_SelB"/>
    <property type="match status" value="1"/>
</dbReference>
<evidence type="ECO:0000256" key="3">
    <source>
        <dbReference type="ARBA" id="ARBA00022490"/>
    </source>
</evidence>
<dbReference type="GO" id="GO:0003746">
    <property type="term" value="F:translation elongation factor activity"/>
    <property type="evidence" value="ECO:0007669"/>
    <property type="project" value="UniProtKB-KW"/>
</dbReference>
<dbReference type="InterPro" id="IPR015190">
    <property type="entry name" value="Elong_fac_SelB-wing-hlx_typ-2"/>
</dbReference>
<proteinExistence type="predicted"/>
<dbReference type="PROSITE" id="PS51722">
    <property type="entry name" value="G_TR_2"/>
    <property type="match status" value="1"/>
</dbReference>
<dbReference type="Pfam" id="PF03144">
    <property type="entry name" value="GTP_EFTU_D2"/>
    <property type="match status" value="1"/>
</dbReference>
<comment type="subcellular location">
    <subcellularLocation>
        <location evidence="1">Cytoplasm</location>
    </subcellularLocation>
</comment>
<dbReference type="InterPro" id="IPR000795">
    <property type="entry name" value="T_Tr_GTP-bd_dom"/>
</dbReference>
<dbReference type="Gene3D" id="2.40.30.10">
    <property type="entry name" value="Translation factors"/>
    <property type="match status" value="2"/>
</dbReference>
<comment type="function">
    <text evidence="7">Translation factor necessary for the incorporation of selenocysteine into proteins. It probably replaces EF-Tu for the insertion of selenocysteine directed by the UGA codon. SelB binds GTP and GDP.</text>
</comment>
<organism evidence="10">
    <name type="scientific">candidate division WOR-3 bacterium</name>
    <dbReference type="NCBI Taxonomy" id="2052148"/>
    <lineage>
        <taxon>Bacteria</taxon>
        <taxon>Bacteria division WOR-3</taxon>
    </lineage>
</organism>
<evidence type="ECO:0000259" key="9">
    <source>
        <dbReference type="PROSITE" id="PS51722"/>
    </source>
</evidence>
<comment type="caution">
    <text evidence="10">The sequence shown here is derived from an EMBL/GenBank/DDBJ whole genome shotgun (WGS) entry which is preliminary data.</text>
</comment>
<dbReference type="InterPro" id="IPR027417">
    <property type="entry name" value="P-loop_NTPase"/>
</dbReference>
<dbReference type="NCBIfam" id="TIGR00475">
    <property type="entry name" value="selB"/>
    <property type="match status" value="1"/>
</dbReference>
<protein>
    <recommendedName>
        <fullName evidence="2">Selenocysteine-specific elongation factor</fullName>
    </recommendedName>
    <alternativeName>
        <fullName evidence="8">SelB translation factor</fullName>
    </alternativeName>
</protein>
<name>A0A7C6EI46_UNCW3</name>
<dbReference type="InterPro" id="IPR057335">
    <property type="entry name" value="Beta-barrel_SelB"/>
</dbReference>
<dbReference type="InterPro" id="IPR004161">
    <property type="entry name" value="EFTu-like_2"/>
</dbReference>
<dbReference type="InterPro" id="IPR036388">
    <property type="entry name" value="WH-like_DNA-bd_sf"/>
</dbReference>
<keyword evidence="3" id="KW-0963">Cytoplasm</keyword>
<dbReference type="PANTHER" id="PTHR43721">
    <property type="entry name" value="ELONGATION FACTOR TU-RELATED"/>
    <property type="match status" value="1"/>
</dbReference>
<reference evidence="10" key="1">
    <citation type="journal article" date="2020" name="mSystems">
        <title>Genome- and Community-Level Interaction Insights into Carbon Utilization and Element Cycling Functions of Hydrothermarchaeota in Hydrothermal Sediment.</title>
        <authorList>
            <person name="Zhou Z."/>
            <person name="Liu Y."/>
            <person name="Xu W."/>
            <person name="Pan J."/>
            <person name="Luo Z.H."/>
            <person name="Li M."/>
        </authorList>
    </citation>
    <scope>NUCLEOTIDE SEQUENCE [LARGE SCALE GENOMIC DNA]</scope>
    <source>
        <strain evidence="10">SpSt-783</strain>
    </source>
</reference>